<reference evidence="2 3" key="1">
    <citation type="submission" date="2019-11" db="EMBL/GenBank/DDBJ databases">
        <authorList>
            <person name="He Y."/>
        </authorList>
    </citation>
    <scope>NUCLEOTIDE SEQUENCE [LARGE SCALE GENOMIC DNA]</scope>
    <source>
        <strain evidence="2 3">SCSIO 58843</strain>
    </source>
</reference>
<feature type="transmembrane region" description="Helical" evidence="1">
    <location>
        <begin position="140"/>
        <end position="159"/>
    </location>
</feature>
<gene>
    <name evidence="2" type="ORF">GH723_06630</name>
</gene>
<proteinExistence type="predicted"/>
<name>A0A5Q2RD39_9ACTN</name>
<sequence length="265" mass="28563">MRLWFEVARRSFRRWSTYRVATAAGVFTNTAFGYLRAYILIAVAAAGGAAATGWDEATLVTFAFITQALLAGTGAFGESELAERVRTGDVVVDMYRPVDLQAWWLASWLGRSSFTFLARGIPPVLLGAVVFDLVVPTTVVGWLAFLVSVLLASLVGFALRFGVNLTAFWLLDNRGLDQLVTLVLTFFGGLLLPVVLFPSWLESVARALPFAAMVQIPAEVFMGRHEGASELAAALGSQLGWFLALGLVGRMLLSAATRKVVIQGG</sequence>
<dbReference type="Proteomes" id="UP000334019">
    <property type="component" value="Chromosome"/>
</dbReference>
<dbReference type="PANTHER" id="PTHR36832">
    <property type="entry name" value="SLR1174 PROTEIN-RELATED"/>
    <property type="match status" value="1"/>
</dbReference>
<feature type="transmembrane region" description="Helical" evidence="1">
    <location>
        <begin position="20"/>
        <end position="45"/>
    </location>
</feature>
<dbReference type="PANTHER" id="PTHR36832:SF2">
    <property type="entry name" value="INTEGRAL MEMBRANE PROTEIN"/>
    <property type="match status" value="1"/>
</dbReference>
<accession>A0A5Q2RD39</accession>
<dbReference type="RefSeq" id="WP_153758917.1">
    <property type="nucleotide sequence ID" value="NZ_CP045851.1"/>
</dbReference>
<dbReference type="Pfam" id="PF06182">
    <property type="entry name" value="ABC2_membrane_6"/>
    <property type="match status" value="1"/>
</dbReference>
<protein>
    <submittedName>
        <fullName evidence="2">ABC transporter permease</fullName>
    </submittedName>
</protein>
<feature type="transmembrane region" description="Helical" evidence="1">
    <location>
        <begin position="57"/>
        <end position="76"/>
    </location>
</feature>
<evidence type="ECO:0000313" key="3">
    <source>
        <dbReference type="Proteomes" id="UP000334019"/>
    </source>
</evidence>
<keyword evidence="3" id="KW-1185">Reference proteome</keyword>
<dbReference type="AlphaFoldDB" id="A0A5Q2RD39"/>
<dbReference type="KEGG" id="atq:GH723_06630"/>
<organism evidence="2 3">
    <name type="scientific">Actinomarinicola tropica</name>
    <dbReference type="NCBI Taxonomy" id="2789776"/>
    <lineage>
        <taxon>Bacteria</taxon>
        <taxon>Bacillati</taxon>
        <taxon>Actinomycetota</taxon>
        <taxon>Acidimicrobiia</taxon>
        <taxon>Acidimicrobiales</taxon>
        <taxon>Iamiaceae</taxon>
        <taxon>Actinomarinicola</taxon>
    </lineage>
</organism>
<feature type="transmembrane region" description="Helical" evidence="1">
    <location>
        <begin position="179"/>
        <end position="201"/>
    </location>
</feature>
<keyword evidence="1" id="KW-0472">Membrane</keyword>
<dbReference type="EMBL" id="CP045851">
    <property type="protein sequence ID" value="QGG94809.1"/>
    <property type="molecule type" value="Genomic_DNA"/>
</dbReference>
<dbReference type="InterPro" id="IPR010390">
    <property type="entry name" value="ABC-2_transporter-like"/>
</dbReference>
<keyword evidence="1" id="KW-0812">Transmembrane</keyword>
<keyword evidence="1" id="KW-1133">Transmembrane helix</keyword>
<evidence type="ECO:0000313" key="2">
    <source>
        <dbReference type="EMBL" id="QGG94809.1"/>
    </source>
</evidence>
<feature type="transmembrane region" description="Helical" evidence="1">
    <location>
        <begin position="231"/>
        <end position="253"/>
    </location>
</feature>
<evidence type="ECO:0000256" key="1">
    <source>
        <dbReference type="SAM" id="Phobius"/>
    </source>
</evidence>